<accession>A0AAD2DPF6</accession>
<organism evidence="1 2">
    <name type="scientific">Fraxinus pennsylvanica</name>
    <dbReference type="NCBI Taxonomy" id="56036"/>
    <lineage>
        <taxon>Eukaryota</taxon>
        <taxon>Viridiplantae</taxon>
        <taxon>Streptophyta</taxon>
        <taxon>Embryophyta</taxon>
        <taxon>Tracheophyta</taxon>
        <taxon>Spermatophyta</taxon>
        <taxon>Magnoliopsida</taxon>
        <taxon>eudicotyledons</taxon>
        <taxon>Gunneridae</taxon>
        <taxon>Pentapetalae</taxon>
        <taxon>asterids</taxon>
        <taxon>lamiids</taxon>
        <taxon>Lamiales</taxon>
        <taxon>Oleaceae</taxon>
        <taxon>Oleeae</taxon>
        <taxon>Fraxinus</taxon>
    </lineage>
</organism>
<reference evidence="1" key="1">
    <citation type="submission" date="2023-05" db="EMBL/GenBank/DDBJ databases">
        <authorList>
            <person name="Huff M."/>
        </authorList>
    </citation>
    <scope>NUCLEOTIDE SEQUENCE</scope>
</reference>
<evidence type="ECO:0000313" key="1">
    <source>
        <dbReference type="EMBL" id="CAI9759628.1"/>
    </source>
</evidence>
<dbReference type="Proteomes" id="UP000834106">
    <property type="component" value="Chromosome 4"/>
</dbReference>
<evidence type="ECO:0000313" key="2">
    <source>
        <dbReference type="Proteomes" id="UP000834106"/>
    </source>
</evidence>
<keyword evidence="2" id="KW-1185">Reference proteome</keyword>
<name>A0AAD2DPF6_9LAMI</name>
<gene>
    <name evidence="1" type="ORF">FPE_LOCUS7058</name>
</gene>
<protein>
    <submittedName>
        <fullName evidence="1">Uncharacterized protein</fullName>
    </submittedName>
</protein>
<sequence length="178" mass="20142">MGVESANWGISPYFIKWNEGFLVSGKQFASEVFLGTALMHFLSDSNETFGDLTEKEYPFAFTLASAGGLGSRDEWAEFQGDWLKWWLWQMAIAGQVGSSCVHSPVQEINRNRRFVFRWWAVVTEMGTECASVWAGGFTAGVWQVMGSGRKSRWRVWISLITANGVEELSDWFGVLFEI</sequence>
<dbReference type="AlphaFoldDB" id="A0AAD2DPF6"/>
<proteinExistence type="predicted"/>
<dbReference type="EMBL" id="OU503039">
    <property type="protein sequence ID" value="CAI9759628.1"/>
    <property type="molecule type" value="Genomic_DNA"/>
</dbReference>